<accession>A0ABT4QBU3</accession>
<proteinExistence type="predicted"/>
<keyword evidence="2" id="KW-1185">Reference proteome</keyword>
<gene>
    <name evidence="1" type="ORF">O9H85_18420</name>
</gene>
<organism evidence="1 2">
    <name type="scientific">Paenibacillus gyeongsangnamensis</name>
    <dbReference type="NCBI Taxonomy" id="3388067"/>
    <lineage>
        <taxon>Bacteria</taxon>
        <taxon>Bacillati</taxon>
        <taxon>Bacillota</taxon>
        <taxon>Bacilli</taxon>
        <taxon>Bacillales</taxon>
        <taxon>Paenibacillaceae</taxon>
        <taxon>Paenibacillus</taxon>
    </lineage>
</organism>
<name>A0ABT4QBU3_9BACL</name>
<dbReference type="RefSeq" id="WP_269882877.1">
    <property type="nucleotide sequence ID" value="NZ_JAQAGZ010000011.1"/>
</dbReference>
<evidence type="ECO:0000313" key="1">
    <source>
        <dbReference type="EMBL" id="MCZ8514362.1"/>
    </source>
</evidence>
<dbReference type="Proteomes" id="UP001527882">
    <property type="component" value="Unassembled WGS sequence"/>
</dbReference>
<comment type="caution">
    <text evidence="1">The sequence shown here is derived from an EMBL/GenBank/DDBJ whole genome shotgun (WGS) entry which is preliminary data.</text>
</comment>
<evidence type="ECO:0000313" key="2">
    <source>
        <dbReference type="Proteomes" id="UP001527882"/>
    </source>
</evidence>
<dbReference type="EMBL" id="JAQAGZ010000011">
    <property type="protein sequence ID" value="MCZ8514362.1"/>
    <property type="molecule type" value="Genomic_DNA"/>
</dbReference>
<reference evidence="1 2" key="1">
    <citation type="submission" date="2022-12" db="EMBL/GenBank/DDBJ databases">
        <title>Draft genome sequence of Paenibacillus sp. dW9.</title>
        <authorList>
            <person name="Choi E.-W."/>
            <person name="Kim D.-U."/>
        </authorList>
    </citation>
    <scope>NUCLEOTIDE SEQUENCE [LARGE SCALE GENOMIC DNA]</scope>
    <source>
        <strain evidence="2">dW9</strain>
    </source>
</reference>
<sequence length="180" mass="19221">MRKTAAGGDGTMIGRMGSGWKGWLAPVAMAAALCMLGGCKPDAPVSAPPQTTPIDAEGARSIDRIGDLLAASEFQVFSINSKSQHVQTILKTQQPISSLSYTSEHTVITVFDPNDPKAFRGFYLRDRDTDSFTQIPTPSMAPKFSYVNGDLLFLAAADRTVQKDGEHTRVGIISSKSIAG</sequence>
<protein>
    <submittedName>
        <fullName evidence="1">Uncharacterized protein</fullName>
    </submittedName>
</protein>